<dbReference type="AlphaFoldDB" id="A0A4U6UD41"/>
<dbReference type="Proteomes" id="UP000298652">
    <property type="component" value="Chromosome 5"/>
</dbReference>
<protein>
    <submittedName>
        <fullName evidence="2">Uncharacterized protein</fullName>
    </submittedName>
</protein>
<keyword evidence="1" id="KW-0472">Membrane</keyword>
<keyword evidence="3" id="KW-1185">Reference proteome</keyword>
<keyword evidence="1" id="KW-1133">Transmembrane helix</keyword>
<accession>A0A4U6UD41</accession>
<evidence type="ECO:0000313" key="3">
    <source>
        <dbReference type="Proteomes" id="UP000298652"/>
    </source>
</evidence>
<sequence length="119" mass="13789">MQGSPSCRLPSAPSFRCPCFWEAQIHWQGLELLLSIFPILFHLYLFLSNFLFLPVILIDVCSNEFCVTNLLSLLHLLLLKDKVLLEKRDCSAPSLTWGQYYIFLSPRHSTIFQCEHGEE</sequence>
<dbReference type="OMA" id="HWQGLEL"/>
<feature type="transmembrane region" description="Helical" evidence="1">
    <location>
        <begin position="30"/>
        <end position="47"/>
    </location>
</feature>
<dbReference type="Gramene" id="TKW13890">
    <property type="protein sequence ID" value="TKW13890"/>
    <property type="gene ID" value="SEVIR_5G130850v2"/>
</dbReference>
<gene>
    <name evidence="2" type="ORF">SEVIR_5G130850v2</name>
</gene>
<evidence type="ECO:0000256" key="1">
    <source>
        <dbReference type="SAM" id="Phobius"/>
    </source>
</evidence>
<dbReference type="EMBL" id="CM016556">
    <property type="protein sequence ID" value="TKW13890.1"/>
    <property type="molecule type" value="Genomic_DNA"/>
</dbReference>
<reference evidence="2" key="1">
    <citation type="submission" date="2019-03" db="EMBL/GenBank/DDBJ databases">
        <title>WGS assembly of Setaria viridis.</title>
        <authorList>
            <person name="Huang P."/>
            <person name="Jenkins J."/>
            <person name="Grimwood J."/>
            <person name="Barry K."/>
            <person name="Healey A."/>
            <person name="Mamidi S."/>
            <person name="Sreedasyam A."/>
            <person name="Shu S."/>
            <person name="Feldman M."/>
            <person name="Wu J."/>
            <person name="Yu Y."/>
            <person name="Chen C."/>
            <person name="Johnson J."/>
            <person name="Rokhsar D."/>
            <person name="Baxter I."/>
            <person name="Schmutz J."/>
            <person name="Brutnell T."/>
            <person name="Kellogg E."/>
        </authorList>
    </citation>
    <scope>NUCLEOTIDE SEQUENCE [LARGE SCALE GENOMIC DNA]</scope>
</reference>
<name>A0A4U6UD41_SETVI</name>
<proteinExistence type="predicted"/>
<keyword evidence="1" id="KW-0812">Transmembrane</keyword>
<organism evidence="2 3">
    <name type="scientific">Setaria viridis</name>
    <name type="common">Green bristlegrass</name>
    <name type="synonym">Setaria italica subsp. viridis</name>
    <dbReference type="NCBI Taxonomy" id="4556"/>
    <lineage>
        <taxon>Eukaryota</taxon>
        <taxon>Viridiplantae</taxon>
        <taxon>Streptophyta</taxon>
        <taxon>Embryophyta</taxon>
        <taxon>Tracheophyta</taxon>
        <taxon>Spermatophyta</taxon>
        <taxon>Magnoliopsida</taxon>
        <taxon>Liliopsida</taxon>
        <taxon>Poales</taxon>
        <taxon>Poaceae</taxon>
        <taxon>PACMAD clade</taxon>
        <taxon>Panicoideae</taxon>
        <taxon>Panicodae</taxon>
        <taxon>Paniceae</taxon>
        <taxon>Cenchrinae</taxon>
        <taxon>Setaria</taxon>
    </lineage>
</organism>
<evidence type="ECO:0000313" key="2">
    <source>
        <dbReference type="EMBL" id="TKW13890.1"/>
    </source>
</evidence>